<evidence type="ECO:0000313" key="2">
    <source>
        <dbReference type="EMBL" id="WNM23411.1"/>
    </source>
</evidence>
<keyword evidence="2" id="KW-0012">Acyltransferase</keyword>
<dbReference type="PANTHER" id="PTHR43072">
    <property type="entry name" value="N-ACETYLTRANSFERASE"/>
    <property type="match status" value="1"/>
</dbReference>
<dbReference type="EC" id="2.3.1.-" evidence="2"/>
<evidence type="ECO:0000259" key="1">
    <source>
        <dbReference type="PROSITE" id="PS51186"/>
    </source>
</evidence>
<dbReference type="PANTHER" id="PTHR43072:SF54">
    <property type="entry name" value="GCN5-RELATED N-ACETYLTRANSFERASE"/>
    <property type="match status" value="1"/>
</dbReference>
<keyword evidence="3" id="KW-1185">Reference proteome</keyword>
<evidence type="ECO:0000313" key="3">
    <source>
        <dbReference type="Proteomes" id="UP001304125"/>
    </source>
</evidence>
<keyword evidence="2" id="KW-0808">Transferase</keyword>
<accession>A0AA96F7L9</accession>
<dbReference type="CDD" id="cd04301">
    <property type="entry name" value="NAT_SF"/>
    <property type="match status" value="1"/>
</dbReference>
<name>A0AA96F7L9_9MICO</name>
<dbReference type="InterPro" id="IPR016181">
    <property type="entry name" value="Acyl_CoA_acyltransferase"/>
</dbReference>
<dbReference type="AlphaFoldDB" id="A0AA96F7L9"/>
<dbReference type="InterPro" id="IPR000182">
    <property type="entry name" value="GNAT_dom"/>
</dbReference>
<feature type="domain" description="N-acetyltransferase" evidence="1">
    <location>
        <begin position="169"/>
        <end position="309"/>
    </location>
</feature>
<dbReference type="PROSITE" id="PS51186">
    <property type="entry name" value="GNAT"/>
    <property type="match status" value="1"/>
</dbReference>
<dbReference type="SUPFAM" id="SSF55729">
    <property type="entry name" value="Acyl-CoA N-acyltransferases (Nat)"/>
    <property type="match status" value="1"/>
</dbReference>
<dbReference type="EMBL" id="CP134879">
    <property type="protein sequence ID" value="WNM23411.1"/>
    <property type="molecule type" value="Genomic_DNA"/>
</dbReference>
<dbReference type="RefSeq" id="WP_313496302.1">
    <property type="nucleotide sequence ID" value="NZ_CP134879.1"/>
</dbReference>
<dbReference type="Pfam" id="PF13312">
    <property type="entry name" value="DUF4081"/>
    <property type="match status" value="1"/>
</dbReference>
<protein>
    <submittedName>
        <fullName evidence="2">GNAT family N-acetyltransferase</fullName>
        <ecNumber evidence="2">2.3.1.-</ecNumber>
    </submittedName>
</protein>
<dbReference type="GO" id="GO:0016747">
    <property type="term" value="F:acyltransferase activity, transferring groups other than amino-acyl groups"/>
    <property type="evidence" value="ECO:0007669"/>
    <property type="project" value="InterPro"/>
</dbReference>
<proteinExistence type="predicted"/>
<dbReference type="InterPro" id="IPR025289">
    <property type="entry name" value="DUF4081"/>
</dbReference>
<organism evidence="2 3">
    <name type="scientific">Demequina capsici</name>
    <dbReference type="NCBI Taxonomy" id="3075620"/>
    <lineage>
        <taxon>Bacteria</taxon>
        <taxon>Bacillati</taxon>
        <taxon>Actinomycetota</taxon>
        <taxon>Actinomycetes</taxon>
        <taxon>Micrococcales</taxon>
        <taxon>Demequinaceae</taxon>
        <taxon>Demequina</taxon>
    </lineage>
</organism>
<gene>
    <name evidence="2" type="ORF">RN606_08525</name>
</gene>
<dbReference type="Proteomes" id="UP001304125">
    <property type="component" value="Chromosome"/>
</dbReference>
<reference evidence="2 3" key="1">
    <citation type="submission" date="2023-09" db="EMBL/GenBank/DDBJ databases">
        <title>Demequina sp. a novel bacteria isolated from Capsicum annuum.</title>
        <authorList>
            <person name="Humaira Z."/>
            <person name="Lee J."/>
            <person name="Cho D."/>
        </authorList>
    </citation>
    <scope>NUCLEOTIDE SEQUENCE [LARGE SCALE GENOMIC DNA]</scope>
    <source>
        <strain evidence="2 3">OYTSA14</strain>
    </source>
</reference>
<dbReference type="Pfam" id="PF00583">
    <property type="entry name" value="Acetyltransf_1"/>
    <property type="match status" value="1"/>
</dbReference>
<sequence>MTDSLLRRAQHALAPLQRREVDAALAMCAADPVSSVLPAMHLEVARDSGVVPRGMWAVRRRSGLQRELAGLVWNGANLSAILPVTPDDPAGDELRADVAGGMVARLSRPAALVGDAGLILDLWGRVEPWWGPAREIRPRQLSMAIGSDPTPQATARAGDDLQVQPLRRATLDDYDILLPACVHMFIGEVGYDPMRHGRAAYEDRLRYLVRAGRSFVQLGSIRGRLPEVIFKAEVGVLGGGVAQIQGVWTHPELRGRGIARAGMEALVRSVRAEVAPTVSLYVNDFNSPALAVYRRVGFHDVGTFATVMF</sequence>
<dbReference type="Gene3D" id="3.40.630.30">
    <property type="match status" value="1"/>
</dbReference>